<keyword evidence="3" id="KW-0547">Nucleotide-binding</keyword>
<dbReference type="Pfam" id="PF00005">
    <property type="entry name" value="ABC_tran"/>
    <property type="match status" value="1"/>
</dbReference>
<evidence type="ECO:0000256" key="4">
    <source>
        <dbReference type="ARBA" id="ARBA00022840"/>
    </source>
</evidence>
<dbReference type="GO" id="GO:0016887">
    <property type="term" value="F:ATP hydrolysis activity"/>
    <property type="evidence" value="ECO:0007669"/>
    <property type="project" value="InterPro"/>
</dbReference>
<dbReference type="PANTHER" id="PTHR43776:SF7">
    <property type="entry name" value="D,D-DIPEPTIDE TRANSPORT ATP-BINDING PROTEIN DDPF-RELATED"/>
    <property type="match status" value="1"/>
</dbReference>
<keyword evidence="7" id="KW-1185">Reference proteome</keyword>
<dbReference type="CDD" id="cd03257">
    <property type="entry name" value="ABC_NikE_OppD_transporters"/>
    <property type="match status" value="1"/>
</dbReference>
<feature type="domain" description="ABC transporter" evidence="5">
    <location>
        <begin position="5"/>
        <end position="249"/>
    </location>
</feature>
<dbReference type="InterPro" id="IPR003439">
    <property type="entry name" value="ABC_transporter-like_ATP-bd"/>
</dbReference>
<accession>A0A926II14</accession>
<dbReference type="EMBL" id="JACRTD010000013">
    <property type="protein sequence ID" value="MBC8586499.1"/>
    <property type="molecule type" value="Genomic_DNA"/>
</dbReference>
<dbReference type="PROSITE" id="PS50893">
    <property type="entry name" value="ABC_TRANSPORTER_2"/>
    <property type="match status" value="1"/>
</dbReference>
<evidence type="ECO:0000313" key="7">
    <source>
        <dbReference type="Proteomes" id="UP000623678"/>
    </source>
</evidence>
<proteinExistence type="inferred from homology"/>
<evidence type="ECO:0000313" key="6">
    <source>
        <dbReference type="EMBL" id="MBC8586499.1"/>
    </source>
</evidence>
<comment type="caution">
    <text evidence="6">The sequence shown here is derived from an EMBL/GenBank/DDBJ whole genome shotgun (WGS) entry which is preliminary data.</text>
</comment>
<keyword evidence="4 6" id="KW-0067">ATP-binding</keyword>
<dbReference type="FunFam" id="3.40.50.300:FF:000016">
    <property type="entry name" value="Oligopeptide ABC transporter ATP-binding component"/>
    <property type="match status" value="1"/>
</dbReference>
<comment type="similarity">
    <text evidence="1">Belongs to the ABC transporter superfamily.</text>
</comment>
<name>A0A926II14_9FIRM</name>
<dbReference type="SUPFAM" id="SSF52540">
    <property type="entry name" value="P-loop containing nucleoside triphosphate hydrolases"/>
    <property type="match status" value="1"/>
</dbReference>
<dbReference type="InterPro" id="IPR013563">
    <property type="entry name" value="Oligopep_ABC_C"/>
</dbReference>
<gene>
    <name evidence="6" type="ORF">H8705_13000</name>
</gene>
<evidence type="ECO:0000259" key="5">
    <source>
        <dbReference type="PROSITE" id="PS50893"/>
    </source>
</evidence>
<dbReference type="GO" id="GO:0015833">
    <property type="term" value="P:peptide transport"/>
    <property type="evidence" value="ECO:0007669"/>
    <property type="project" value="InterPro"/>
</dbReference>
<dbReference type="NCBIfam" id="TIGR01727">
    <property type="entry name" value="oligo_HPY"/>
    <property type="match status" value="1"/>
</dbReference>
<organism evidence="6 7">
    <name type="scientific">Youxingia wuxianensis</name>
    <dbReference type="NCBI Taxonomy" id="2763678"/>
    <lineage>
        <taxon>Bacteria</taxon>
        <taxon>Bacillati</taxon>
        <taxon>Bacillota</taxon>
        <taxon>Clostridia</taxon>
        <taxon>Eubacteriales</taxon>
        <taxon>Oscillospiraceae</taxon>
        <taxon>Youxingia</taxon>
    </lineage>
</organism>
<evidence type="ECO:0000256" key="2">
    <source>
        <dbReference type="ARBA" id="ARBA00022448"/>
    </source>
</evidence>
<dbReference type="Proteomes" id="UP000623678">
    <property type="component" value="Unassembled WGS sequence"/>
</dbReference>
<dbReference type="AlphaFoldDB" id="A0A926II14"/>
<dbReference type="PANTHER" id="PTHR43776">
    <property type="entry name" value="TRANSPORT ATP-BINDING PROTEIN"/>
    <property type="match status" value="1"/>
</dbReference>
<evidence type="ECO:0000256" key="1">
    <source>
        <dbReference type="ARBA" id="ARBA00005417"/>
    </source>
</evidence>
<dbReference type="SMART" id="SM00382">
    <property type="entry name" value="AAA"/>
    <property type="match status" value="1"/>
</dbReference>
<dbReference type="Gene3D" id="3.40.50.300">
    <property type="entry name" value="P-loop containing nucleotide triphosphate hydrolases"/>
    <property type="match status" value="1"/>
</dbReference>
<evidence type="ECO:0000256" key="3">
    <source>
        <dbReference type="ARBA" id="ARBA00022741"/>
    </source>
</evidence>
<dbReference type="InterPro" id="IPR027417">
    <property type="entry name" value="P-loop_NTPase"/>
</dbReference>
<protein>
    <submittedName>
        <fullName evidence="6">ATP-binding cassette domain-containing protein</fullName>
    </submittedName>
</protein>
<dbReference type="GO" id="GO:0005524">
    <property type="term" value="F:ATP binding"/>
    <property type="evidence" value="ECO:0007669"/>
    <property type="project" value="UniProtKB-KW"/>
</dbReference>
<dbReference type="Pfam" id="PF08352">
    <property type="entry name" value="oligo_HPY"/>
    <property type="match status" value="1"/>
</dbReference>
<dbReference type="GO" id="GO:0055085">
    <property type="term" value="P:transmembrane transport"/>
    <property type="evidence" value="ECO:0007669"/>
    <property type="project" value="UniProtKB-ARBA"/>
</dbReference>
<keyword evidence="2" id="KW-0813">Transport</keyword>
<dbReference type="InterPro" id="IPR050319">
    <property type="entry name" value="ABC_transp_ATP-bind"/>
</dbReference>
<reference evidence="6" key="1">
    <citation type="submission" date="2020-08" db="EMBL/GenBank/DDBJ databases">
        <title>Genome public.</title>
        <authorList>
            <person name="Liu C."/>
            <person name="Sun Q."/>
        </authorList>
    </citation>
    <scope>NUCLEOTIDE SEQUENCE</scope>
    <source>
        <strain evidence="6">NSJ-64</strain>
    </source>
</reference>
<dbReference type="InterPro" id="IPR003593">
    <property type="entry name" value="AAA+_ATPase"/>
</dbReference>
<sequence length="324" mass="36636">MMDTLKVENLHKRFPVKGGHHIFAVNGVSFSIRPGETLGLVGESGCGKSTVGRMIVRLTQPNEGELLFEGQNLSHVKKKDDRRLRREIQMVFQDPYGSLNPRKKVQDIIAEPMRLSGEKNKEFLKEKVVSILKMVELNEGYLDKYPIQLTQGEQQRIGVARAFVTDPKLVVLDEPTSLLDIRFRGEIVLLLKKLQQETGCSYLFISHDLNIVYQLSHRVAVMYLGRIVEEGEAEQVFRNPLHPYTKALLSATLLPDPKQQRQEFFLKGEVPSPLDLSDSQCNFSARCPFASEQCKNCLPGPVTMESGHKVSCFLFHEELVKTAG</sequence>